<dbReference type="NCBIfam" id="TIGR04056">
    <property type="entry name" value="OMP_RagA_SusC"/>
    <property type="match status" value="1"/>
</dbReference>
<evidence type="ECO:0000256" key="7">
    <source>
        <dbReference type="PROSITE-ProRule" id="PRU01360"/>
    </source>
</evidence>
<dbReference type="Pfam" id="PF07715">
    <property type="entry name" value="Plug"/>
    <property type="match status" value="1"/>
</dbReference>
<dbReference type="NCBIfam" id="TIGR04057">
    <property type="entry name" value="SusC_RagA_signa"/>
    <property type="match status" value="1"/>
</dbReference>
<dbReference type="InterPro" id="IPR039426">
    <property type="entry name" value="TonB-dep_rcpt-like"/>
</dbReference>
<feature type="domain" description="TonB-dependent receptor plug" evidence="9">
    <location>
        <begin position="136"/>
        <end position="240"/>
    </location>
</feature>
<keyword evidence="8" id="KW-0732">Signal</keyword>
<keyword evidence="11" id="KW-1185">Reference proteome</keyword>
<keyword evidence="4 7" id="KW-0812">Transmembrane</keyword>
<evidence type="ECO:0000259" key="9">
    <source>
        <dbReference type="Pfam" id="PF07715"/>
    </source>
</evidence>
<keyword evidence="2 7" id="KW-0813">Transport</keyword>
<accession>A0A1Z2XHA9</accession>
<feature type="chain" id="PRO_5008529453" evidence="8">
    <location>
        <begin position="31"/>
        <end position="1099"/>
    </location>
</feature>
<evidence type="ECO:0000256" key="4">
    <source>
        <dbReference type="ARBA" id="ARBA00022692"/>
    </source>
</evidence>
<dbReference type="Proteomes" id="UP000186351">
    <property type="component" value="Chromosome"/>
</dbReference>
<dbReference type="EMBL" id="CP015402">
    <property type="protein sequence ID" value="ANU64078.1"/>
    <property type="molecule type" value="Genomic_DNA"/>
</dbReference>
<dbReference type="SUPFAM" id="SSF56935">
    <property type="entry name" value="Porins"/>
    <property type="match status" value="1"/>
</dbReference>
<dbReference type="InterPro" id="IPR037066">
    <property type="entry name" value="Plug_dom_sf"/>
</dbReference>
<dbReference type="InterPro" id="IPR036942">
    <property type="entry name" value="Beta-barrel_TonB_sf"/>
</dbReference>
<dbReference type="InterPro" id="IPR012910">
    <property type="entry name" value="Plug_dom"/>
</dbReference>
<feature type="signal peptide" evidence="8">
    <location>
        <begin position="1"/>
        <end position="30"/>
    </location>
</feature>
<evidence type="ECO:0000256" key="5">
    <source>
        <dbReference type="ARBA" id="ARBA00023136"/>
    </source>
</evidence>
<evidence type="ECO:0000256" key="2">
    <source>
        <dbReference type="ARBA" id="ARBA00022448"/>
    </source>
</evidence>
<name>A0A1B1SBA2_9BACT</name>
<dbReference type="KEGG" id="pary:A4V02_10385"/>
<comment type="similarity">
    <text evidence="7">Belongs to the TonB-dependent receptor family.</text>
</comment>
<keyword evidence="3 7" id="KW-1134">Transmembrane beta strand</keyword>
<dbReference type="Gene3D" id="2.40.170.20">
    <property type="entry name" value="TonB-dependent receptor, beta-barrel domain"/>
    <property type="match status" value="1"/>
</dbReference>
<dbReference type="InterPro" id="IPR008969">
    <property type="entry name" value="CarboxyPept-like_regulatory"/>
</dbReference>
<protein>
    <submittedName>
        <fullName evidence="10">SusC/RagA family TonB-linked outer membrane protein</fullName>
    </submittedName>
</protein>
<evidence type="ECO:0000313" key="11">
    <source>
        <dbReference type="Proteomes" id="UP000186351"/>
    </source>
</evidence>
<dbReference type="InterPro" id="IPR023997">
    <property type="entry name" value="TonB-dep_OMP_SusC/RagA_CS"/>
</dbReference>
<dbReference type="OrthoDB" id="9768177at2"/>
<dbReference type="RefSeq" id="WP_068961368.1">
    <property type="nucleotide sequence ID" value="NZ_CP015402.2"/>
</dbReference>
<proteinExistence type="inferred from homology"/>
<dbReference type="STRING" id="1796646.A4V02_10385"/>
<evidence type="ECO:0000256" key="1">
    <source>
        <dbReference type="ARBA" id="ARBA00004571"/>
    </source>
</evidence>
<dbReference type="FunFam" id="2.60.40.1120:FF:000003">
    <property type="entry name" value="Outer membrane protein Omp121"/>
    <property type="match status" value="1"/>
</dbReference>
<gene>
    <name evidence="10" type="ORF">A4V02_10385</name>
</gene>
<dbReference type="Gene3D" id="2.60.40.1120">
    <property type="entry name" value="Carboxypeptidase-like, regulatory domain"/>
    <property type="match status" value="1"/>
</dbReference>
<keyword evidence="5 7" id="KW-0472">Membrane</keyword>
<dbReference type="InterPro" id="IPR023996">
    <property type="entry name" value="TonB-dep_OMP_SusC/RagA"/>
</dbReference>
<reference evidence="11" key="1">
    <citation type="submission" date="2016-04" db="EMBL/GenBank/DDBJ databases">
        <title>Complete Genome Sequences of Twelve Strains of a Stable Defined Moderately Diverse Mouse Microbiota 2 (sDMDMm2).</title>
        <authorList>
            <person name="Uchimura Y."/>
            <person name="Wyss M."/>
            <person name="Brugiroux S."/>
            <person name="Limenitakis J.P."/>
            <person name="Stecher B."/>
            <person name="McCoy K.D."/>
            <person name="Macpherson A.J."/>
        </authorList>
    </citation>
    <scope>NUCLEOTIDE SEQUENCE [LARGE SCALE GENOMIC DNA]</scope>
    <source>
        <strain evidence="11">YL27</strain>
    </source>
</reference>
<dbReference type="AlphaFoldDB" id="A0A1B1SBA2"/>
<dbReference type="GeneID" id="65537276"/>
<dbReference type="GO" id="GO:0009279">
    <property type="term" value="C:cell outer membrane"/>
    <property type="evidence" value="ECO:0007669"/>
    <property type="project" value="UniProtKB-SubCell"/>
</dbReference>
<evidence type="ECO:0000313" key="10">
    <source>
        <dbReference type="EMBL" id="ANU64078.1"/>
    </source>
</evidence>
<evidence type="ECO:0000256" key="6">
    <source>
        <dbReference type="ARBA" id="ARBA00023237"/>
    </source>
</evidence>
<dbReference type="Pfam" id="PF13715">
    <property type="entry name" value="CarbopepD_reg_2"/>
    <property type="match status" value="1"/>
</dbReference>
<dbReference type="SUPFAM" id="SSF49464">
    <property type="entry name" value="Carboxypeptidase regulatory domain-like"/>
    <property type="match status" value="1"/>
</dbReference>
<organism evidence="10 11">
    <name type="scientific">Muribaculum intestinale</name>
    <dbReference type="NCBI Taxonomy" id="1796646"/>
    <lineage>
        <taxon>Bacteria</taxon>
        <taxon>Pseudomonadati</taxon>
        <taxon>Bacteroidota</taxon>
        <taxon>Bacteroidia</taxon>
        <taxon>Bacteroidales</taxon>
        <taxon>Muribaculaceae</taxon>
        <taxon>Muribaculum</taxon>
    </lineage>
</organism>
<dbReference type="PROSITE" id="PS52016">
    <property type="entry name" value="TONB_DEPENDENT_REC_3"/>
    <property type="match status" value="1"/>
</dbReference>
<dbReference type="Gene3D" id="2.170.130.10">
    <property type="entry name" value="TonB-dependent receptor, plug domain"/>
    <property type="match status" value="1"/>
</dbReference>
<sequence length="1099" mass="122171">MLNQFCNFRKVYRYATVLLALGMAMQPAESYASPADKTATQAVITVKGQVSDSSNEPLIGATVRVKGHSDGVMTDIDGKFSISAPANGTIVVTYVGMTTREIPVNGRQKIDITLDNNAVNLDDVVVIGYGTQSRATVTSAITKVKAEDMAVMPSNNVMSMLQGKVPGMQVNFSSGRPGVSPAVTIRGGTTTTPGSDAPLYIIDGVIRTITDLNYADIESVEVLKDAASTAIYGAKAANGIVMITTKQGKKGAGRISVSYGLSIDHQPKRIPISDAREYLSITREAATRAYNPDKYLNGSFGMSTNNVIDSYVNCAFLDDWITRYGQGYVENLLTNRGWETMEDPATPGKMLLFKNEDFQDNLMRNPINHDFNINFSGGNDRGTYYMSLGYLKQDGIVIGNDYDRWSFTANGSYKVMNNVTVRSSVNYISRKFVGLNENNVMARASLMPPTTRQYYEDGRPAPGENTASFRTRLHEVYYQSKYNAVDRTNLMAQLDWEPIADLHIRPQFSFRLDNTKNHQFERANEVQKSRIAKSERDMNKNYQYEIVANYKKILWNKNNFDFMVGYTHTYTDAFDSTLQGMNGTSDKIETINGVGELNLSNTSTVQSYKKMSSYFGRINYNYDMKYLLSLSIRYDGSSHFAENHKYGTFPGISAGWNVHREAFFEKLTPVVNNFKIRGSWGKAGNDNLSLANTQGKYAAGNNYGGEAGLLNTVLANSDLLWEETTSADLGFDLGLFNNRISLTFDVYRKETSNRLIDEKLWSETGFSSIKSNYGSLITKGLETSISATAIQTRDFTWDIDAGFAFFRTIVGKLPNNGVPRNRINGGVIFDEKLGKYIEVGGLAEGERFGAQFAFKMDGVYATDEEAAGAPYDNIVHATRLGQGKVGGDAIWHDFDKNGIIDRYDMYLCGYINPDHMGSFNNTFRYKNFTLRVMTDFSGGNVIDNRFRAQANGNLRHNYATLHETATSATWHKQGDIATIPRYDCNADLGDGKRNHVRGANGANCPLGFTSTYGSNEGTSNSLYISKGDYLAFREVSLTYMLRNKFLQRNHLDNVTLTAAVYNLGYITAYEGLTPEIIGADLGQYPRPRSFLFTLNFTLK</sequence>
<keyword evidence="6 7" id="KW-0998">Cell outer membrane</keyword>
<evidence type="ECO:0000256" key="8">
    <source>
        <dbReference type="SAM" id="SignalP"/>
    </source>
</evidence>
<comment type="subcellular location">
    <subcellularLocation>
        <location evidence="1 7">Cell outer membrane</location>
        <topology evidence="1 7">Multi-pass membrane protein</topology>
    </subcellularLocation>
</comment>
<accession>A0A1B1SBA2</accession>
<evidence type="ECO:0000256" key="3">
    <source>
        <dbReference type="ARBA" id="ARBA00022452"/>
    </source>
</evidence>